<dbReference type="PANTHER" id="PTHR43378:SF2">
    <property type="entry name" value="UDP-3-O-ACYLGLUCOSAMINE N-ACYLTRANSFERASE 1, MITOCHONDRIAL-RELATED"/>
    <property type="match status" value="1"/>
</dbReference>
<dbReference type="InterPro" id="IPR011004">
    <property type="entry name" value="Trimer_LpxA-like_sf"/>
</dbReference>
<dbReference type="CDD" id="cd03352">
    <property type="entry name" value="LbH_LpxD"/>
    <property type="match status" value="1"/>
</dbReference>
<dbReference type="AlphaFoldDB" id="A0A1I4UPT3"/>
<keyword evidence="2 7" id="KW-0441">Lipid A biosynthesis</keyword>
<dbReference type="PANTHER" id="PTHR43378">
    <property type="entry name" value="UDP-3-O-ACYLGLUCOSAMINE N-ACYLTRANSFERASE"/>
    <property type="match status" value="1"/>
</dbReference>
<dbReference type="EMBL" id="FOUU01000006">
    <property type="protein sequence ID" value="SFM90941.1"/>
    <property type="molecule type" value="Genomic_DNA"/>
</dbReference>
<dbReference type="InterPro" id="IPR007691">
    <property type="entry name" value="LpxD"/>
</dbReference>
<dbReference type="Pfam" id="PF00132">
    <property type="entry name" value="Hexapep"/>
    <property type="match status" value="2"/>
</dbReference>
<dbReference type="SUPFAM" id="SSF51161">
    <property type="entry name" value="Trimeric LpxA-like enzymes"/>
    <property type="match status" value="1"/>
</dbReference>
<dbReference type="InterPro" id="IPR020573">
    <property type="entry name" value="UDP_GlcNAc_AcTrfase_non-rep"/>
</dbReference>
<reference evidence="10" key="1">
    <citation type="submission" date="2016-10" db="EMBL/GenBank/DDBJ databases">
        <authorList>
            <person name="Varghese N."/>
            <person name="Submissions S."/>
        </authorList>
    </citation>
    <scope>NUCLEOTIDE SEQUENCE [LARGE SCALE GENOMIC DNA]</scope>
    <source>
        <strain evidence="10">DSM 9990</strain>
    </source>
</reference>
<evidence type="ECO:0000313" key="9">
    <source>
        <dbReference type="EMBL" id="SFM90941.1"/>
    </source>
</evidence>
<evidence type="ECO:0000256" key="6">
    <source>
        <dbReference type="ARBA" id="ARBA00023315"/>
    </source>
</evidence>
<dbReference type="Gene3D" id="2.160.10.10">
    <property type="entry name" value="Hexapeptide repeat proteins"/>
    <property type="match status" value="1"/>
</dbReference>
<evidence type="ECO:0000256" key="1">
    <source>
        <dbReference type="ARBA" id="ARBA00022516"/>
    </source>
</evidence>
<dbReference type="RefSeq" id="WP_093395334.1">
    <property type="nucleotide sequence ID" value="NZ_FOUU01000006.1"/>
</dbReference>
<dbReference type="OrthoDB" id="9784739at2"/>
<evidence type="ECO:0000256" key="5">
    <source>
        <dbReference type="ARBA" id="ARBA00023098"/>
    </source>
</evidence>
<feature type="domain" description="UDP-3-O-[3-hydroxymyristoyl] glucosamine N-acyltransferase non-repeat region" evidence="8">
    <location>
        <begin position="25"/>
        <end position="95"/>
    </location>
</feature>
<evidence type="ECO:0000256" key="7">
    <source>
        <dbReference type="HAMAP-Rule" id="MF_00523"/>
    </source>
</evidence>
<dbReference type="UniPathway" id="UPA00973"/>
<keyword evidence="5 7" id="KW-0443">Lipid metabolism</keyword>
<evidence type="ECO:0000259" key="8">
    <source>
        <dbReference type="Pfam" id="PF04613"/>
    </source>
</evidence>
<evidence type="ECO:0000256" key="2">
    <source>
        <dbReference type="ARBA" id="ARBA00022556"/>
    </source>
</evidence>
<organism evidence="9 10">
    <name type="scientific">Thermodesulforhabdus norvegica</name>
    <dbReference type="NCBI Taxonomy" id="39841"/>
    <lineage>
        <taxon>Bacteria</taxon>
        <taxon>Pseudomonadati</taxon>
        <taxon>Thermodesulfobacteriota</taxon>
        <taxon>Syntrophobacteria</taxon>
        <taxon>Syntrophobacterales</taxon>
        <taxon>Thermodesulforhabdaceae</taxon>
        <taxon>Thermodesulforhabdus</taxon>
    </lineage>
</organism>
<dbReference type="InterPro" id="IPR001451">
    <property type="entry name" value="Hexapep"/>
</dbReference>
<dbReference type="GO" id="GO:0016410">
    <property type="term" value="F:N-acyltransferase activity"/>
    <property type="evidence" value="ECO:0007669"/>
    <property type="project" value="InterPro"/>
</dbReference>
<keyword evidence="10" id="KW-1185">Reference proteome</keyword>
<evidence type="ECO:0000313" key="10">
    <source>
        <dbReference type="Proteomes" id="UP000199611"/>
    </source>
</evidence>
<dbReference type="NCBIfam" id="NF002060">
    <property type="entry name" value="PRK00892.1"/>
    <property type="match status" value="1"/>
</dbReference>
<dbReference type="HAMAP" id="MF_00523">
    <property type="entry name" value="LpxD"/>
    <property type="match status" value="1"/>
</dbReference>
<dbReference type="Pfam" id="PF14602">
    <property type="entry name" value="Hexapep_2"/>
    <property type="match status" value="1"/>
</dbReference>
<evidence type="ECO:0000256" key="4">
    <source>
        <dbReference type="ARBA" id="ARBA00022737"/>
    </source>
</evidence>
<feature type="active site" description="Proton acceptor" evidence="7">
    <location>
        <position position="246"/>
    </location>
</feature>
<gene>
    <name evidence="7" type="primary">lpxD</name>
    <name evidence="9" type="ORF">SAMN05660836_01917</name>
</gene>
<dbReference type="Proteomes" id="UP000199611">
    <property type="component" value="Unassembled WGS sequence"/>
</dbReference>
<dbReference type="NCBIfam" id="TIGR01853">
    <property type="entry name" value="lipid_A_lpxD"/>
    <property type="match status" value="1"/>
</dbReference>
<comment type="pathway">
    <text evidence="7">Bacterial outer membrane biogenesis; LPS lipid A biosynthesis.</text>
</comment>
<dbReference type="Pfam" id="PF04613">
    <property type="entry name" value="LpxD"/>
    <property type="match status" value="1"/>
</dbReference>
<keyword evidence="4 7" id="KW-0677">Repeat</keyword>
<keyword evidence="1 7" id="KW-0444">Lipid biosynthesis</keyword>
<dbReference type="EC" id="2.3.1.191" evidence="7"/>
<sequence>MKGKSFSLRDIAEFTGSRIVGDPTVTITGVAAFDSARPGDITFVAQKKLLKAFSDCRASAVITSAELEPLVMKLGNFSLLVSDSPQLTFARVANLFFEFPMPEPGIHHSAIVAPSARVSPSAHLGPFVHVSEEAEIGERSVLMTGVYVGRNVTIGSGCVIFPRVVILDGCVIGNNVVIHAGTVIGSDGFGYVADEKGQHVKIPQVGSVVIEDDVEIGANCTVDRATFGATRIGKGTKIDNLVHIAHNVVIGQHCILAGQVGIAGSSRIGNHVIMAGQVGIADHVTIGDGVRIGAKSGVAANVPPRTDVVGIPAIQKDDLFRLYANIKRIERLKKDIERLKEFVKDFVSRQGSSKGGGDRKNDG</sequence>
<name>A0A1I4UPT3_9BACT</name>
<keyword evidence="6 7" id="KW-0012">Acyltransferase</keyword>
<dbReference type="GO" id="GO:0009245">
    <property type="term" value="P:lipid A biosynthetic process"/>
    <property type="evidence" value="ECO:0007669"/>
    <property type="project" value="UniProtKB-UniRule"/>
</dbReference>
<protein>
    <recommendedName>
        <fullName evidence="7">UDP-3-O-acylglucosamine N-acyltransferase</fullName>
        <ecNumber evidence="7">2.3.1.191</ecNumber>
    </recommendedName>
</protein>
<comment type="function">
    <text evidence="7">Catalyzes the N-acylation of UDP-3-O-acylglucosamine using 3-hydroxyacyl-ACP as the acyl donor. Is involved in the biosynthesis of lipid A, a phosphorylated glycolipid that anchors the lipopolysaccharide to the outer membrane of the cell.</text>
</comment>
<comment type="subunit">
    <text evidence="7">Homotrimer.</text>
</comment>
<accession>A0A1I4UPT3</accession>
<dbReference type="GO" id="GO:0103118">
    <property type="term" value="F:UDP-3-O-[(3R)-3-hydroxyacyl]-glucosamine N-acyltransferase activity"/>
    <property type="evidence" value="ECO:0007669"/>
    <property type="project" value="UniProtKB-EC"/>
</dbReference>
<dbReference type="GO" id="GO:0016020">
    <property type="term" value="C:membrane"/>
    <property type="evidence" value="ECO:0007669"/>
    <property type="project" value="GOC"/>
</dbReference>
<dbReference type="Gene3D" id="3.40.1390.10">
    <property type="entry name" value="MurE/MurF, N-terminal domain"/>
    <property type="match status" value="1"/>
</dbReference>
<proteinExistence type="inferred from homology"/>
<dbReference type="STRING" id="39841.SAMN05660836_01917"/>
<keyword evidence="3 7" id="KW-0808">Transferase</keyword>
<comment type="catalytic activity">
    <reaction evidence="7">
        <text>a UDP-3-O-[(3R)-3-hydroxyacyl]-alpha-D-glucosamine + a (3R)-hydroxyacyl-[ACP] = a UDP-2-N,3-O-bis[(3R)-3-hydroxyacyl]-alpha-D-glucosamine + holo-[ACP] + H(+)</text>
        <dbReference type="Rhea" id="RHEA:53836"/>
        <dbReference type="Rhea" id="RHEA-COMP:9685"/>
        <dbReference type="Rhea" id="RHEA-COMP:9945"/>
        <dbReference type="ChEBI" id="CHEBI:15378"/>
        <dbReference type="ChEBI" id="CHEBI:64479"/>
        <dbReference type="ChEBI" id="CHEBI:78827"/>
        <dbReference type="ChEBI" id="CHEBI:137740"/>
        <dbReference type="ChEBI" id="CHEBI:137748"/>
        <dbReference type="EC" id="2.3.1.191"/>
    </reaction>
</comment>
<evidence type="ECO:0000256" key="3">
    <source>
        <dbReference type="ARBA" id="ARBA00022679"/>
    </source>
</evidence>
<comment type="similarity">
    <text evidence="7">Belongs to the transferase hexapeptide repeat family. LpxD subfamily.</text>
</comment>